<accession>A0A8S1RUF5</accession>
<protein>
    <submittedName>
        <fullName evidence="1">Uncharacterized protein</fullName>
    </submittedName>
</protein>
<gene>
    <name evidence="1" type="ORF">PSON_ATCC_30995.1.T3520001</name>
</gene>
<dbReference type="EMBL" id="CAJJDN010000352">
    <property type="protein sequence ID" value="CAD8130982.1"/>
    <property type="molecule type" value="Genomic_DNA"/>
</dbReference>
<proteinExistence type="predicted"/>
<dbReference type="AlphaFoldDB" id="A0A8S1RUF5"/>
<sequence length="201" mass="23521">MVSGLNKSIKIWQFQQVQLLDNGIQTEKQKIGWRISGRYDLINKKESLPFLLIQTMQQNIIPTLIQISCIQFNQKQQKKKKICCVSNTNNKLKKGLKALVQVMSSILLRSWIINHSNKALITNKKKRLLYTTIIKPQIQCIEGFQKIIYELKTRLINKSIIYFGFQKIGSLLQLILYLNTASQEYQIYQSQKKFLSLIQQQ</sequence>
<dbReference type="Proteomes" id="UP000692954">
    <property type="component" value="Unassembled WGS sequence"/>
</dbReference>
<reference evidence="1" key="1">
    <citation type="submission" date="2021-01" db="EMBL/GenBank/DDBJ databases">
        <authorList>
            <consortium name="Genoscope - CEA"/>
            <person name="William W."/>
        </authorList>
    </citation>
    <scope>NUCLEOTIDE SEQUENCE</scope>
</reference>
<evidence type="ECO:0000313" key="1">
    <source>
        <dbReference type="EMBL" id="CAD8130982.1"/>
    </source>
</evidence>
<comment type="caution">
    <text evidence="1">The sequence shown here is derived from an EMBL/GenBank/DDBJ whole genome shotgun (WGS) entry which is preliminary data.</text>
</comment>
<organism evidence="1 2">
    <name type="scientific">Paramecium sonneborni</name>
    <dbReference type="NCBI Taxonomy" id="65129"/>
    <lineage>
        <taxon>Eukaryota</taxon>
        <taxon>Sar</taxon>
        <taxon>Alveolata</taxon>
        <taxon>Ciliophora</taxon>
        <taxon>Intramacronucleata</taxon>
        <taxon>Oligohymenophorea</taxon>
        <taxon>Peniculida</taxon>
        <taxon>Parameciidae</taxon>
        <taxon>Paramecium</taxon>
    </lineage>
</organism>
<evidence type="ECO:0000313" key="2">
    <source>
        <dbReference type="Proteomes" id="UP000692954"/>
    </source>
</evidence>
<name>A0A8S1RUF5_9CILI</name>
<keyword evidence="2" id="KW-1185">Reference proteome</keyword>